<dbReference type="Pfam" id="PF14237">
    <property type="entry name" value="GYF_2"/>
    <property type="match status" value="1"/>
</dbReference>
<feature type="transmembrane region" description="Helical" evidence="5">
    <location>
        <begin position="223"/>
        <end position="248"/>
    </location>
</feature>
<dbReference type="InterPro" id="IPR007829">
    <property type="entry name" value="TM2"/>
</dbReference>
<accession>A0A1I3MYJ0</accession>
<keyword evidence="2 5" id="KW-0812">Transmembrane</keyword>
<evidence type="ECO:0000259" key="7">
    <source>
        <dbReference type="Pfam" id="PF14237"/>
    </source>
</evidence>
<dbReference type="RefSeq" id="WP_092053091.1">
    <property type="nucleotide sequence ID" value="NZ_FOQD01000014.1"/>
</dbReference>
<name>A0A1I3MYJ0_9PLAN</name>
<dbReference type="OrthoDB" id="292841at2"/>
<dbReference type="AlphaFoldDB" id="A0A1I3MYJ0"/>
<evidence type="ECO:0000259" key="6">
    <source>
        <dbReference type="Pfam" id="PF05154"/>
    </source>
</evidence>
<dbReference type="GO" id="GO:0016020">
    <property type="term" value="C:membrane"/>
    <property type="evidence" value="ECO:0007669"/>
    <property type="project" value="UniProtKB-SubCell"/>
</dbReference>
<feature type="domain" description="GYF" evidence="7">
    <location>
        <begin position="74"/>
        <end position="123"/>
    </location>
</feature>
<feature type="domain" description="TM2" evidence="6">
    <location>
        <begin position="194"/>
        <end position="244"/>
    </location>
</feature>
<dbReference type="InterPro" id="IPR025640">
    <property type="entry name" value="GYF_2"/>
</dbReference>
<keyword evidence="9" id="KW-1185">Reference proteome</keyword>
<evidence type="ECO:0000256" key="1">
    <source>
        <dbReference type="ARBA" id="ARBA00004141"/>
    </source>
</evidence>
<dbReference type="Pfam" id="PF05154">
    <property type="entry name" value="TM2"/>
    <property type="match status" value="1"/>
</dbReference>
<gene>
    <name evidence="8" type="ORF">SAMN05421753_114148</name>
</gene>
<evidence type="ECO:0000256" key="3">
    <source>
        <dbReference type="ARBA" id="ARBA00022989"/>
    </source>
</evidence>
<evidence type="ECO:0000256" key="5">
    <source>
        <dbReference type="SAM" id="Phobius"/>
    </source>
</evidence>
<evidence type="ECO:0000313" key="8">
    <source>
        <dbReference type="EMBL" id="SFJ02037.1"/>
    </source>
</evidence>
<evidence type="ECO:0000313" key="9">
    <source>
        <dbReference type="Proteomes" id="UP000199518"/>
    </source>
</evidence>
<sequence>MPGSDVYFLKSAGKILGPLTWEQIGSLQARGRLKPDQQLSQDKKQWLPVDEFLNQLAPANEETNALPLAELEKWYYSDGSKQRGPVSRAALLALIDDGVVTGEHLVWKDSFAEWRPLSDVAELRAGGAPPPVPIREAARSSAQSSHSGFARQSFCPGCGLSLEPGSVACPRCGARQPGPVSLSHGMYAAPPGERKDKMVAALLALLLGGLGIHRFYLGNPALGLIYLLFCWTFIPAIISLFEAIFFLCMSTSEFDAHYNVRALI</sequence>
<keyword evidence="4 5" id="KW-0472">Membrane</keyword>
<reference evidence="9" key="1">
    <citation type="submission" date="2016-10" db="EMBL/GenBank/DDBJ databases">
        <authorList>
            <person name="Varghese N."/>
            <person name="Submissions S."/>
        </authorList>
    </citation>
    <scope>NUCLEOTIDE SEQUENCE [LARGE SCALE GENOMIC DNA]</scope>
    <source>
        <strain evidence="9">DSM 26348</strain>
    </source>
</reference>
<organism evidence="8 9">
    <name type="scientific">Planctomicrobium piriforme</name>
    <dbReference type="NCBI Taxonomy" id="1576369"/>
    <lineage>
        <taxon>Bacteria</taxon>
        <taxon>Pseudomonadati</taxon>
        <taxon>Planctomycetota</taxon>
        <taxon>Planctomycetia</taxon>
        <taxon>Planctomycetales</taxon>
        <taxon>Planctomycetaceae</taxon>
        <taxon>Planctomicrobium</taxon>
    </lineage>
</organism>
<comment type="subcellular location">
    <subcellularLocation>
        <location evidence="1">Membrane</location>
        <topology evidence="1">Multi-pass membrane protein</topology>
    </subcellularLocation>
</comment>
<evidence type="ECO:0000256" key="4">
    <source>
        <dbReference type="ARBA" id="ARBA00023136"/>
    </source>
</evidence>
<feature type="transmembrane region" description="Helical" evidence="5">
    <location>
        <begin position="199"/>
        <end position="217"/>
    </location>
</feature>
<dbReference type="STRING" id="1576369.SAMN05421753_114148"/>
<dbReference type="EMBL" id="FOQD01000014">
    <property type="protein sequence ID" value="SFJ02037.1"/>
    <property type="molecule type" value="Genomic_DNA"/>
</dbReference>
<evidence type="ECO:0000256" key="2">
    <source>
        <dbReference type="ARBA" id="ARBA00022692"/>
    </source>
</evidence>
<proteinExistence type="predicted"/>
<protein>
    <submittedName>
        <fullName evidence="8">TM2 domain-containing membrane protein YozV</fullName>
    </submittedName>
</protein>
<keyword evidence="3 5" id="KW-1133">Transmembrane helix</keyword>
<dbReference type="Proteomes" id="UP000199518">
    <property type="component" value="Unassembled WGS sequence"/>
</dbReference>